<dbReference type="PANTHER" id="PTHR11927">
    <property type="entry name" value="GALACTOSIDE 2-L-FUCOSYLTRANSFERASE"/>
    <property type="match status" value="1"/>
</dbReference>
<gene>
    <name evidence="3" type="ORF">TISLANDTSLP1_18460</name>
</gene>
<dbReference type="EMBL" id="BSDX01000001">
    <property type="protein sequence ID" value="GLI54153.1"/>
    <property type="molecule type" value="Genomic_DNA"/>
</dbReference>
<name>A0A9W6LLB3_9BACT</name>
<dbReference type="AlphaFoldDB" id="A0A9W6LLB3"/>
<evidence type="ECO:0000256" key="2">
    <source>
        <dbReference type="ARBA" id="ARBA00022679"/>
    </source>
</evidence>
<dbReference type="PANTHER" id="PTHR11927:SF9">
    <property type="entry name" value="L-FUCOSYLTRANSFERASE"/>
    <property type="match status" value="1"/>
</dbReference>
<proteinExistence type="predicted"/>
<dbReference type="GO" id="GO:0005975">
    <property type="term" value="P:carbohydrate metabolic process"/>
    <property type="evidence" value="ECO:0007669"/>
    <property type="project" value="InterPro"/>
</dbReference>
<comment type="caution">
    <text evidence="3">The sequence shown here is derived from an EMBL/GenBank/DDBJ whole genome shotgun (WGS) entry which is preliminary data.</text>
</comment>
<dbReference type="Pfam" id="PF01531">
    <property type="entry name" value="Glyco_transf_11"/>
    <property type="match status" value="1"/>
</dbReference>
<protein>
    <submittedName>
        <fullName evidence="3">Alpha-1,2-fucosyltransferase</fullName>
    </submittedName>
</protein>
<keyword evidence="2" id="KW-0808">Transferase</keyword>
<evidence type="ECO:0000256" key="1">
    <source>
        <dbReference type="ARBA" id="ARBA00022676"/>
    </source>
</evidence>
<sequence>MIIFISDGRLGNQLFQYAFLRTIAKKNEKIITISMDIFKKYFEVNNHNFKNMKLGKYVLFFVRKILRPYFLMTLVKLRFIGYIKQDRNEISALPGFKKKLGLLPIIFVETDFFQSESFFEKDKLDFGIKQEYFEKAQKFLEQIPKVYTNIFVHIRRTDYLSESYLGEKGINLPKNYYEKAIKEIAKGIQNPFFIFLSDDPEFVECCFPYIQNKIISKNDAGTDLAIMSLCEYGIVSNSSFAWWGAYLMKCRKRVIFPKYWYGWKQKIQSHIGIYPKWADVIEVE</sequence>
<dbReference type="CDD" id="cd11301">
    <property type="entry name" value="Fut1_Fut2_like"/>
    <property type="match status" value="1"/>
</dbReference>
<dbReference type="Proteomes" id="UP001144297">
    <property type="component" value="Unassembled WGS sequence"/>
</dbReference>
<keyword evidence="4" id="KW-1185">Reference proteome</keyword>
<keyword evidence="1" id="KW-0328">Glycosyltransferase</keyword>
<accession>A0A9W6LLB3</accession>
<dbReference type="GO" id="GO:0008107">
    <property type="term" value="F:galactoside 2-alpha-L-fucosyltransferase activity"/>
    <property type="evidence" value="ECO:0007669"/>
    <property type="project" value="InterPro"/>
</dbReference>
<dbReference type="InterPro" id="IPR002516">
    <property type="entry name" value="Glyco_trans_11"/>
</dbReference>
<dbReference type="GO" id="GO:0016020">
    <property type="term" value="C:membrane"/>
    <property type="evidence" value="ECO:0007669"/>
    <property type="project" value="InterPro"/>
</dbReference>
<evidence type="ECO:0000313" key="4">
    <source>
        <dbReference type="Proteomes" id="UP001144297"/>
    </source>
</evidence>
<evidence type="ECO:0000313" key="3">
    <source>
        <dbReference type="EMBL" id="GLI54153.1"/>
    </source>
</evidence>
<reference evidence="3" key="1">
    <citation type="submission" date="2022-12" db="EMBL/GenBank/DDBJ databases">
        <title>Reference genome sequencing for broad-spectrum identification of bacterial and archaeal isolates by mass spectrometry.</title>
        <authorList>
            <person name="Sekiguchi Y."/>
            <person name="Tourlousse D.M."/>
        </authorList>
    </citation>
    <scope>NUCLEOTIDE SEQUENCE</scope>
    <source>
        <strain evidence="3">TSL-P1</strain>
    </source>
</reference>
<organism evidence="3 4">
    <name type="scientific">Thermodesulfovibrio yellowstonii</name>
    <dbReference type="NCBI Taxonomy" id="28262"/>
    <lineage>
        <taxon>Bacteria</taxon>
        <taxon>Pseudomonadati</taxon>
        <taxon>Nitrospirota</taxon>
        <taxon>Thermodesulfovibrionia</taxon>
        <taxon>Thermodesulfovibrionales</taxon>
        <taxon>Thermodesulfovibrionaceae</taxon>
        <taxon>Thermodesulfovibrio</taxon>
    </lineage>
</organism>